<dbReference type="Proteomes" id="UP000007305">
    <property type="component" value="Chromosome 7"/>
</dbReference>
<protein>
    <recommendedName>
        <fullName evidence="3">Yippee domain-containing protein</fullName>
    </recommendedName>
</protein>
<reference evidence="1" key="3">
    <citation type="submission" date="2021-05" db="UniProtKB">
        <authorList>
            <consortium name="EnsemblPlants"/>
        </authorList>
    </citation>
    <scope>IDENTIFICATION</scope>
    <source>
        <strain evidence="1">cv. B73</strain>
    </source>
</reference>
<organism evidence="1 2">
    <name type="scientific">Zea mays</name>
    <name type="common">Maize</name>
    <dbReference type="NCBI Taxonomy" id="4577"/>
    <lineage>
        <taxon>Eukaryota</taxon>
        <taxon>Viridiplantae</taxon>
        <taxon>Streptophyta</taxon>
        <taxon>Embryophyta</taxon>
        <taxon>Tracheophyta</taxon>
        <taxon>Spermatophyta</taxon>
        <taxon>Magnoliopsida</taxon>
        <taxon>Liliopsida</taxon>
        <taxon>Poales</taxon>
        <taxon>Poaceae</taxon>
        <taxon>PACMAD clade</taxon>
        <taxon>Panicoideae</taxon>
        <taxon>Andropogonodae</taxon>
        <taxon>Andropogoneae</taxon>
        <taxon>Tripsacinae</taxon>
        <taxon>Zea</taxon>
    </lineage>
</organism>
<dbReference type="AlphaFoldDB" id="A0A804Q7T4"/>
<sequence length="99" mass="10951">MAELVGPRVYSCCNCRNNVCLHDDILSKAFQALAKLKNLISWCSAKGTKFACSSPLRLEYLEEVVFEGGVYSSVCSSSGWSYLTKGWVEGSRTSSLQQR</sequence>
<evidence type="ECO:0000313" key="1">
    <source>
        <dbReference type="EnsemblPlants" id="Zm00001eb310430_P001"/>
    </source>
</evidence>
<dbReference type="Gramene" id="Zm00001eb310430_T001">
    <property type="protein sequence ID" value="Zm00001eb310430_P001"/>
    <property type="gene ID" value="Zm00001eb310430"/>
</dbReference>
<dbReference type="InParanoid" id="A0A804Q7T4"/>
<proteinExistence type="predicted"/>
<name>A0A804Q7T4_MAIZE</name>
<reference evidence="1" key="2">
    <citation type="submission" date="2019-07" db="EMBL/GenBank/DDBJ databases">
        <authorList>
            <person name="Seetharam A."/>
            <person name="Woodhouse M."/>
            <person name="Cannon E."/>
        </authorList>
    </citation>
    <scope>NUCLEOTIDE SEQUENCE [LARGE SCALE GENOMIC DNA]</scope>
    <source>
        <strain evidence="1">cv. B73</strain>
    </source>
</reference>
<dbReference type="EnsemblPlants" id="Zm00001eb310430_T001">
    <property type="protein sequence ID" value="Zm00001eb310430_P001"/>
    <property type="gene ID" value="Zm00001eb310430"/>
</dbReference>
<accession>A0A804Q7T4</accession>
<reference evidence="2" key="1">
    <citation type="submission" date="2015-12" db="EMBL/GenBank/DDBJ databases">
        <title>Update maize B73 reference genome by single molecule sequencing technologies.</title>
        <authorList>
            <consortium name="Maize Genome Sequencing Project"/>
            <person name="Ware D."/>
        </authorList>
    </citation>
    <scope>NUCLEOTIDE SEQUENCE [LARGE SCALE GENOMIC DNA]</scope>
    <source>
        <strain evidence="2">cv. B73</strain>
    </source>
</reference>
<evidence type="ECO:0000313" key="2">
    <source>
        <dbReference type="Proteomes" id="UP000007305"/>
    </source>
</evidence>
<keyword evidence="2" id="KW-1185">Reference proteome</keyword>
<evidence type="ECO:0008006" key="3">
    <source>
        <dbReference type="Google" id="ProtNLM"/>
    </source>
</evidence>